<proteinExistence type="predicted"/>
<dbReference type="STRING" id="1814289.SAMN05216410_2129"/>
<dbReference type="OrthoDB" id="9799365at2"/>
<evidence type="ECO:0000313" key="1">
    <source>
        <dbReference type="EMBL" id="SDC66437.1"/>
    </source>
</evidence>
<accession>A0A1G6NGL6</accession>
<protein>
    <submittedName>
        <fullName evidence="1">Phosphoserine phosphatase</fullName>
    </submittedName>
</protein>
<dbReference type="Pfam" id="PF12710">
    <property type="entry name" value="HAD"/>
    <property type="match status" value="1"/>
</dbReference>
<evidence type="ECO:0000313" key="2">
    <source>
        <dbReference type="Proteomes" id="UP000199039"/>
    </source>
</evidence>
<dbReference type="SUPFAM" id="SSF56784">
    <property type="entry name" value="HAD-like"/>
    <property type="match status" value="1"/>
</dbReference>
<dbReference type="AlphaFoldDB" id="A0A1G6NGL6"/>
<dbReference type="InterPro" id="IPR036412">
    <property type="entry name" value="HAD-like_sf"/>
</dbReference>
<organism evidence="1 2">
    <name type="scientific">Sanguibacter gelidistatuariae</name>
    <dbReference type="NCBI Taxonomy" id="1814289"/>
    <lineage>
        <taxon>Bacteria</taxon>
        <taxon>Bacillati</taxon>
        <taxon>Actinomycetota</taxon>
        <taxon>Actinomycetes</taxon>
        <taxon>Micrococcales</taxon>
        <taxon>Sanguibacteraceae</taxon>
        <taxon>Sanguibacter</taxon>
    </lineage>
</organism>
<reference evidence="1 2" key="1">
    <citation type="submission" date="2016-09" db="EMBL/GenBank/DDBJ databases">
        <authorList>
            <person name="Capua I."/>
            <person name="De Benedictis P."/>
            <person name="Joannis T."/>
            <person name="Lombin L.H."/>
            <person name="Cattoli G."/>
        </authorList>
    </citation>
    <scope>NUCLEOTIDE SEQUENCE [LARGE SCALE GENOMIC DNA]</scope>
    <source>
        <strain evidence="1 2">ISLP-3</strain>
    </source>
</reference>
<dbReference type="Gene3D" id="3.40.50.1000">
    <property type="entry name" value="HAD superfamily/HAD-like"/>
    <property type="match status" value="1"/>
</dbReference>
<keyword evidence="2" id="KW-1185">Reference proteome</keyword>
<gene>
    <name evidence="1" type="ORF">SAMN05216410_2129</name>
</gene>
<name>A0A1G6NGL6_9MICO</name>
<dbReference type="InterPro" id="IPR023214">
    <property type="entry name" value="HAD_sf"/>
</dbReference>
<sequence>MSALIPAPLPSWTGGAAKQRILAVVDAMTDPTSPSFVEERRRIATFDNDGTLWCEKPAYVQFMLLLNRWQQMAAEDPSRRETQPYKAAVEGDRAWFADVYAHVADLLQGAGDAYAGLTPDEFDAAVADFFDRANHPRFGVPLHHLTYTPMVELVHLLRGRGFKVLITTGGGRDFVRVVSEEIYGLPREAIIGSSPTLEYRDGTLYRTAQLSGGIDDGPGKPVHIYERTGYVPAFAAGNADGDIQMLESARFGLLVHHDDDVREYAYDTGSENALSQAGRDDWLVVSMKDDFAQVFPPDT</sequence>
<dbReference type="EMBL" id="FMYH01000003">
    <property type="protein sequence ID" value="SDC66437.1"/>
    <property type="molecule type" value="Genomic_DNA"/>
</dbReference>
<dbReference type="RefSeq" id="WP_093183022.1">
    <property type="nucleotide sequence ID" value="NZ_FMYH01000003.1"/>
</dbReference>
<dbReference type="CDD" id="cd01427">
    <property type="entry name" value="HAD_like"/>
    <property type="match status" value="1"/>
</dbReference>
<dbReference type="Proteomes" id="UP000199039">
    <property type="component" value="Unassembled WGS sequence"/>
</dbReference>